<dbReference type="RefSeq" id="WP_142765969.1">
    <property type="nucleotide sequence ID" value="NZ_CP041356.1"/>
</dbReference>
<dbReference type="OrthoDB" id="9795386at2"/>
<keyword evidence="2" id="KW-1185">Reference proteome</keyword>
<dbReference type="KEGG" id="lack:FLP15_03190"/>
<name>A0A514Z6Y8_9LACT</name>
<reference evidence="1 2" key="1">
    <citation type="submission" date="2019-07" db="EMBL/GenBank/DDBJ databases">
        <title>Genome sequencing of KACC 19320.</title>
        <authorList>
            <person name="Heo J."/>
            <person name="Kim S.-J."/>
            <person name="Kim J.-S."/>
            <person name="Hong S.-B."/>
            <person name="Kwon S.-W."/>
        </authorList>
    </citation>
    <scope>NUCLEOTIDE SEQUENCE [LARGE SCALE GENOMIC DNA]</scope>
    <source>
        <strain evidence="1 2">KACC 19320</strain>
    </source>
</reference>
<dbReference type="EMBL" id="CP041356">
    <property type="protein sequence ID" value="QDK70354.1"/>
    <property type="molecule type" value="Genomic_DNA"/>
</dbReference>
<accession>A0A514Z6Y8</accession>
<evidence type="ECO:0000313" key="1">
    <source>
        <dbReference type="EMBL" id="QDK70354.1"/>
    </source>
</evidence>
<proteinExistence type="predicted"/>
<gene>
    <name evidence="1" type="ORF">FLP15_03190</name>
</gene>
<protein>
    <submittedName>
        <fullName evidence="1">Uncharacterized protein</fullName>
    </submittedName>
</protein>
<organism evidence="1 2">
    <name type="scientific">Lactococcus protaetiae</name>
    <dbReference type="NCBI Taxonomy" id="2592653"/>
    <lineage>
        <taxon>Bacteria</taxon>
        <taxon>Bacillati</taxon>
        <taxon>Bacillota</taxon>
        <taxon>Bacilli</taxon>
        <taxon>Lactobacillales</taxon>
        <taxon>Streptococcaceae</taxon>
        <taxon>Lactococcus</taxon>
    </lineage>
</organism>
<dbReference type="Gene3D" id="6.10.140.2190">
    <property type="match status" value="1"/>
</dbReference>
<evidence type="ECO:0000313" key="2">
    <source>
        <dbReference type="Proteomes" id="UP000315128"/>
    </source>
</evidence>
<dbReference type="AlphaFoldDB" id="A0A514Z6Y8"/>
<dbReference type="Proteomes" id="UP000315128">
    <property type="component" value="Chromosome"/>
</dbReference>
<dbReference type="SUPFAM" id="SSF69349">
    <property type="entry name" value="Phage fibre proteins"/>
    <property type="match status" value="1"/>
</dbReference>
<sequence>MSENEKSFPWDDLDEDREYNADDFGAYYASLFSPGVLATANFGSALQVTESASLGMRVKYSAGAAFSTFGRGYIHTLDEEVDIPIASTLQDRVDSVVVQFNKSERDAFFVYKQGDISVTRTDTIFEIQMAQITISKNATQITNANIKDMRADKTVCGYATPYGDANVGDITAQFEAWFEAFKGKLGEDPATNLQQQIDTLNDKVVHNTGDESISGNKTFTDTVSVKNLEVTEGANVKSLVASEGISSKIYESKTATASIEFQYFRVGNMVTMTTHTLVGIAQATTYNIPVGFRPYNNGGNPIYEQVFSSGATAILRSSNATWQPRASGGVGTGLWATTTYPTNDDFPTS</sequence>